<dbReference type="GO" id="GO:0043168">
    <property type="term" value="F:anion binding"/>
    <property type="evidence" value="ECO:0007669"/>
    <property type="project" value="UniProtKB-ARBA"/>
</dbReference>
<evidence type="ECO:0000313" key="8">
    <source>
        <dbReference type="Proteomes" id="UP000278149"/>
    </source>
</evidence>
<gene>
    <name evidence="7" type="ORF">D9Q81_01440</name>
</gene>
<dbReference type="Gene3D" id="3.40.50.720">
    <property type="entry name" value="NAD(P)-binding Rossmann-like Domain"/>
    <property type="match status" value="1"/>
</dbReference>
<dbReference type="GO" id="GO:0016616">
    <property type="term" value="F:oxidoreductase activity, acting on the CH-OH group of donors, NAD or NADP as acceptor"/>
    <property type="evidence" value="ECO:0007669"/>
    <property type="project" value="UniProtKB-ARBA"/>
</dbReference>
<sequence>MLRIMKAIVYAGLLRLSVEDTPVPEPKPGQVLVRLKSAGICGSDVNYIKGEFQYSKIPIIPGHEGAGVVEIAEDSSELREGDRVVINYVSSCGECEYCKIRRDNLCNNVELIGFDRDGTWAEYIIVSEKSLMKLPDNISFEEGAISGCALVTPFHAIKISRLSPGESVAIIGLGGVGINAVPIARMMGASKIIGVDIHSPKLEVARKYGADLVVNPLETDPVEVVKEETGGVDVSFEFVGSINTILQALKITKKGGRVVLVGLTRSSLTLPLPDLLFNEKTIITSIDHTREDLKELLGLMERRALNFQNSISGVVDIAQVPKIIDEMVSGRYSGLRTVIRF</sequence>
<dbReference type="EMBL" id="RCOR01000013">
    <property type="protein sequence ID" value="RSN70217.1"/>
    <property type="molecule type" value="Genomic_DNA"/>
</dbReference>
<comment type="cofactor">
    <cofactor evidence="1">
        <name>Zn(2+)</name>
        <dbReference type="ChEBI" id="CHEBI:29105"/>
    </cofactor>
</comment>
<dbReference type="SMART" id="SM00829">
    <property type="entry name" value="PKS_ER"/>
    <property type="match status" value="1"/>
</dbReference>
<organism evidence="7 8">
    <name type="scientific">Candidatus Korarchaeum cryptofilum</name>
    <dbReference type="NCBI Taxonomy" id="498846"/>
    <lineage>
        <taxon>Archaea</taxon>
        <taxon>Thermoproteota</taxon>
        <taxon>Candidatus Korarchaeia</taxon>
        <taxon>Candidatus Korarchaeales</taxon>
        <taxon>Candidatus Korarchaeaceae</taxon>
        <taxon>Candidatus Korarchaeum</taxon>
    </lineage>
</organism>
<evidence type="ECO:0000313" key="7">
    <source>
        <dbReference type="EMBL" id="RSN70217.1"/>
    </source>
</evidence>
<keyword evidence="4" id="KW-0521">NADP</keyword>
<dbReference type="InterPro" id="IPR013149">
    <property type="entry name" value="ADH-like_C"/>
</dbReference>
<dbReference type="GO" id="GO:0046872">
    <property type="term" value="F:metal ion binding"/>
    <property type="evidence" value="ECO:0007669"/>
    <property type="project" value="UniProtKB-KW"/>
</dbReference>
<dbReference type="PANTHER" id="PTHR43401:SF2">
    <property type="entry name" value="L-THREONINE 3-DEHYDROGENASE"/>
    <property type="match status" value="1"/>
</dbReference>
<evidence type="ECO:0000256" key="1">
    <source>
        <dbReference type="ARBA" id="ARBA00001947"/>
    </source>
</evidence>
<evidence type="ECO:0000256" key="2">
    <source>
        <dbReference type="ARBA" id="ARBA00022723"/>
    </source>
</evidence>
<evidence type="ECO:0000256" key="4">
    <source>
        <dbReference type="ARBA" id="ARBA00022857"/>
    </source>
</evidence>
<dbReference type="Pfam" id="PF00107">
    <property type="entry name" value="ADH_zinc_N"/>
    <property type="match status" value="1"/>
</dbReference>
<name>A0A429G8Q6_9CREN</name>
<accession>A0A429G8Q6</accession>
<evidence type="ECO:0000256" key="3">
    <source>
        <dbReference type="ARBA" id="ARBA00022833"/>
    </source>
</evidence>
<keyword evidence="3" id="KW-0862">Zinc</keyword>
<dbReference type="CDD" id="cd08254">
    <property type="entry name" value="hydroxyacyl_CoA_DH"/>
    <property type="match status" value="1"/>
</dbReference>
<dbReference type="InterPro" id="IPR020843">
    <property type="entry name" value="ER"/>
</dbReference>
<evidence type="ECO:0000259" key="6">
    <source>
        <dbReference type="SMART" id="SM00829"/>
    </source>
</evidence>
<dbReference type="SUPFAM" id="SSF50129">
    <property type="entry name" value="GroES-like"/>
    <property type="match status" value="1"/>
</dbReference>
<protein>
    <submittedName>
        <fullName evidence="7">Alcohol dehydrogenase</fullName>
    </submittedName>
</protein>
<reference evidence="7 8" key="1">
    <citation type="submission" date="2018-10" db="EMBL/GenBank/DDBJ databases">
        <title>Co-occurring genomic capacity for anaerobic methane metabolism and dissimilatory sulfite reduction discovered in the Korarchaeota.</title>
        <authorList>
            <person name="Mckay L.J."/>
            <person name="Dlakic M."/>
            <person name="Fields M.W."/>
            <person name="Delmont T.O."/>
            <person name="Eren A.M."/>
            <person name="Jay Z.J."/>
            <person name="Klingelsmith K.B."/>
            <person name="Rusch D.B."/>
            <person name="Inskeep W.P."/>
        </authorList>
    </citation>
    <scope>NUCLEOTIDE SEQUENCE [LARGE SCALE GENOMIC DNA]</scope>
    <source>
        <strain evidence="7 8">WS</strain>
    </source>
</reference>
<dbReference type="InterPro" id="IPR036291">
    <property type="entry name" value="NAD(P)-bd_dom_sf"/>
</dbReference>
<dbReference type="GO" id="GO:0030554">
    <property type="term" value="F:adenyl nucleotide binding"/>
    <property type="evidence" value="ECO:0007669"/>
    <property type="project" value="UniProtKB-ARBA"/>
</dbReference>
<feature type="domain" description="Enoyl reductase (ER)" evidence="6">
    <location>
        <begin position="12"/>
        <end position="339"/>
    </location>
</feature>
<dbReference type="InterPro" id="IPR011032">
    <property type="entry name" value="GroES-like_sf"/>
</dbReference>
<dbReference type="InterPro" id="IPR013154">
    <property type="entry name" value="ADH-like_N"/>
</dbReference>
<evidence type="ECO:0000256" key="5">
    <source>
        <dbReference type="ARBA" id="ARBA00023002"/>
    </source>
</evidence>
<dbReference type="SUPFAM" id="SSF51735">
    <property type="entry name" value="NAD(P)-binding Rossmann-fold domains"/>
    <property type="match status" value="1"/>
</dbReference>
<proteinExistence type="predicted"/>
<comment type="caution">
    <text evidence="7">The sequence shown here is derived from an EMBL/GenBank/DDBJ whole genome shotgun (WGS) entry which is preliminary data.</text>
</comment>
<dbReference type="FunFam" id="3.40.50.720:FF:000003">
    <property type="entry name" value="S-(hydroxymethyl)glutathione dehydrogenase"/>
    <property type="match status" value="1"/>
</dbReference>
<dbReference type="Pfam" id="PF08240">
    <property type="entry name" value="ADH_N"/>
    <property type="match status" value="1"/>
</dbReference>
<dbReference type="GO" id="GO:0051262">
    <property type="term" value="P:protein tetramerization"/>
    <property type="evidence" value="ECO:0007669"/>
    <property type="project" value="UniProtKB-ARBA"/>
</dbReference>
<keyword evidence="2" id="KW-0479">Metal-binding</keyword>
<dbReference type="AlphaFoldDB" id="A0A429G8Q6"/>
<dbReference type="InterPro" id="IPR050129">
    <property type="entry name" value="Zn_alcohol_dh"/>
</dbReference>
<keyword evidence="5" id="KW-0560">Oxidoreductase</keyword>
<dbReference type="Gene3D" id="3.90.180.10">
    <property type="entry name" value="Medium-chain alcohol dehydrogenases, catalytic domain"/>
    <property type="match status" value="1"/>
</dbReference>
<dbReference type="PANTHER" id="PTHR43401">
    <property type="entry name" value="L-THREONINE 3-DEHYDROGENASE"/>
    <property type="match status" value="1"/>
</dbReference>
<dbReference type="Proteomes" id="UP000278149">
    <property type="component" value="Unassembled WGS sequence"/>
</dbReference>